<dbReference type="AlphaFoldDB" id="B4LCR6"/>
<protein>
    <recommendedName>
        <fullName evidence="4">DUF4777 domain-containing protein</fullName>
    </recommendedName>
</protein>
<gene>
    <name evidence="2" type="primary">Dvir\GJ14069</name>
    <name evidence="2" type="ORF">Dvir_GJ14069</name>
</gene>
<evidence type="ECO:0000313" key="3">
    <source>
        <dbReference type="Proteomes" id="UP000008792"/>
    </source>
</evidence>
<evidence type="ECO:0000256" key="1">
    <source>
        <dbReference type="SAM" id="MobiDB-lite"/>
    </source>
</evidence>
<evidence type="ECO:0000313" key="2">
    <source>
        <dbReference type="EMBL" id="EDW70958.2"/>
    </source>
</evidence>
<feature type="compositionally biased region" description="Polar residues" evidence="1">
    <location>
        <begin position="126"/>
        <end position="137"/>
    </location>
</feature>
<feature type="region of interest" description="Disordered" evidence="1">
    <location>
        <begin position="114"/>
        <end position="137"/>
    </location>
</feature>
<sequence length="137" mass="15045">MVTIMANQPLNIVVKQLVQCLKRCNEPVSVDGLLRFSNITVKDPHAFKKKLRVLLGIAVRLGLVEEYNNHFYATTHVEDILPLLTEDTGSDISIISSEETFEEAAGLLALDTGLGLEPDPSESEQNDSAVNVKPNTQ</sequence>
<accession>B4LCR6</accession>
<dbReference type="Proteomes" id="UP000008792">
    <property type="component" value="Unassembled WGS sequence"/>
</dbReference>
<proteinExistence type="predicted"/>
<dbReference type="OrthoDB" id="7883466at2759"/>
<dbReference type="KEGG" id="dvi:6623700"/>
<name>B4LCR6_DROVI</name>
<evidence type="ECO:0008006" key="4">
    <source>
        <dbReference type="Google" id="ProtNLM"/>
    </source>
</evidence>
<dbReference type="EMBL" id="CH940647">
    <property type="protein sequence ID" value="EDW70958.2"/>
    <property type="molecule type" value="Genomic_DNA"/>
</dbReference>
<organism evidence="2 3">
    <name type="scientific">Drosophila virilis</name>
    <name type="common">Fruit fly</name>
    <dbReference type="NCBI Taxonomy" id="7244"/>
    <lineage>
        <taxon>Eukaryota</taxon>
        <taxon>Metazoa</taxon>
        <taxon>Ecdysozoa</taxon>
        <taxon>Arthropoda</taxon>
        <taxon>Hexapoda</taxon>
        <taxon>Insecta</taxon>
        <taxon>Pterygota</taxon>
        <taxon>Neoptera</taxon>
        <taxon>Endopterygota</taxon>
        <taxon>Diptera</taxon>
        <taxon>Brachycera</taxon>
        <taxon>Muscomorpha</taxon>
        <taxon>Ephydroidea</taxon>
        <taxon>Drosophilidae</taxon>
        <taxon>Drosophila</taxon>
    </lineage>
</organism>
<dbReference type="InParanoid" id="B4LCR6"/>
<dbReference type="HOGENOM" id="CLU_1908922_0_0_1"/>
<reference evidence="2 3" key="1">
    <citation type="journal article" date="2007" name="Nature">
        <title>Evolution of genes and genomes on the Drosophila phylogeny.</title>
        <authorList>
            <consortium name="Drosophila 12 Genomes Consortium"/>
            <person name="Clark A.G."/>
            <person name="Eisen M.B."/>
            <person name="Smith D.R."/>
            <person name="Bergman C.M."/>
            <person name="Oliver B."/>
            <person name="Markow T.A."/>
            <person name="Kaufman T.C."/>
            <person name="Kellis M."/>
            <person name="Gelbart W."/>
            <person name="Iyer V.N."/>
            <person name="Pollard D.A."/>
            <person name="Sackton T.B."/>
            <person name="Larracuente A.M."/>
            <person name="Singh N.D."/>
            <person name="Abad J.P."/>
            <person name="Abt D.N."/>
            <person name="Adryan B."/>
            <person name="Aguade M."/>
            <person name="Akashi H."/>
            <person name="Anderson W.W."/>
            <person name="Aquadro C.F."/>
            <person name="Ardell D.H."/>
            <person name="Arguello R."/>
            <person name="Artieri C.G."/>
            <person name="Barbash D.A."/>
            <person name="Barker D."/>
            <person name="Barsanti P."/>
            <person name="Batterham P."/>
            <person name="Batzoglou S."/>
            <person name="Begun D."/>
            <person name="Bhutkar A."/>
            <person name="Blanco E."/>
            <person name="Bosak S.A."/>
            <person name="Bradley R.K."/>
            <person name="Brand A.D."/>
            <person name="Brent M.R."/>
            <person name="Brooks A.N."/>
            <person name="Brown R.H."/>
            <person name="Butlin R.K."/>
            <person name="Caggese C."/>
            <person name="Calvi B.R."/>
            <person name="Bernardo de Carvalho A."/>
            <person name="Caspi A."/>
            <person name="Castrezana S."/>
            <person name="Celniker S.E."/>
            <person name="Chang J.L."/>
            <person name="Chapple C."/>
            <person name="Chatterji S."/>
            <person name="Chinwalla A."/>
            <person name="Civetta A."/>
            <person name="Clifton S.W."/>
            <person name="Comeron J.M."/>
            <person name="Costello J.C."/>
            <person name="Coyne J.A."/>
            <person name="Daub J."/>
            <person name="David R.G."/>
            <person name="Delcher A.L."/>
            <person name="Delehaunty K."/>
            <person name="Do C.B."/>
            <person name="Ebling H."/>
            <person name="Edwards K."/>
            <person name="Eickbush T."/>
            <person name="Evans J.D."/>
            <person name="Filipski A."/>
            <person name="Findeiss S."/>
            <person name="Freyhult E."/>
            <person name="Fulton L."/>
            <person name="Fulton R."/>
            <person name="Garcia A.C."/>
            <person name="Gardiner A."/>
            <person name="Garfield D.A."/>
            <person name="Garvin B.E."/>
            <person name="Gibson G."/>
            <person name="Gilbert D."/>
            <person name="Gnerre S."/>
            <person name="Godfrey J."/>
            <person name="Good R."/>
            <person name="Gotea V."/>
            <person name="Gravely B."/>
            <person name="Greenberg A.J."/>
            <person name="Griffiths-Jones S."/>
            <person name="Gross S."/>
            <person name="Guigo R."/>
            <person name="Gustafson E.A."/>
            <person name="Haerty W."/>
            <person name="Hahn M.W."/>
            <person name="Halligan D.L."/>
            <person name="Halpern A.L."/>
            <person name="Halter G.M."/>
            <person name="Han M.V."/>
            <person name="Heger A."/>
            <person name="Hillier L."/>
            <person name="Hinrichs A.S."/>
            <person name="Holmes I."/>
            <person name="Hoskins R.A."/>
            <person name="Hubisz M.J."/>
            <person name="Hultmark D."/>
            <person name="Huntley M.A."/>
            <person name="Jaffe D.B."/>
            <person name="Jagadeeshan S."/>
            <person name="Jeck W.R."/>
            <person name="Johnson J."/>
            <person name="Jones C.D."/>
            <person name="Jordan W.C."/>
            <person name="Karpen G.H."/>
            <person name="Kataoka E."/>
            <person name="Keightley P.D."/>
            <person name="Kheradpour P."/>
            <person name="Kirkness E.F."/>
            <person name="Koerich L.B."/>
            <person name="Kristiansen K."/>
            <person name="Kudrna D."/>
            <person name="Kulathinal R.J."/>
            <person name="Kumar S."/>
            <person name="Kwok R."/>
            <person name="Lander E."/>
            <person name="Langley C.H."/>
            <person name="Lapoint R."/>
            <person name="Lazzaro B.P."/>
            <person name="Lee S.J."/>
            <person name="Levesque L."/>
            <person name="Li R."/>
            <person name="Lin C.F."/>
            <person name="Lin M.F."/>
            <person name="Lindblad-Toh K."/>
            <person name="Llopart A."/>
            <person name="Long M."/>
            <person name="Low L."/>
            <person name="Lozovsky E."/>
            <person name="Lu J."/>
            <person name="Luo M."/>
            <person name="Machado C.A."/>
            <person name="Makalowski W."/>
            <person name="Marzo M."/>
            <person name="Matsuda M."/>
            <person name="Matzkin L."/>
            <person name="McAllister B."/>
            <person name="McBride C.S."/>
            <person name="McKernan B."/>
            <person name="McKernan K."/>
            <person name="Mendez-Lago M."/>
            <person name="Minx P."/>
            <person name="Mollenhauer M.U."/>
            <person name="Montooth K."/>
            <person name="Mount S.M."/>
            <person name="Mu X."/>
            <person name="Myers E."/>
            <person name="Negre B."/>
            <person name="Newfeld S."/>
            <person name="Nielsen R."/>
            <person name="Noor M.A."/>
            <person name="O'Grady P."/>
            <person name="Pachter L."/>
            <person name="Papaceit M."/>
            <person name="Parisi M.J."/>
            <person name="Parisi M."/>
            <person name="Parts L."/>
            <person name="Pedersen J.S."/>
            <person name="Pesole G."/>
            <person name="Phillippy A.M."/>
            <person name="Ponting C.P."/>
            <person name="Pop M."/>
            <person name="Porcelli D."/>
            <person name="Powell J.R."/>
            <person name="Prohaska S."/>
            <person name="Pruitt K."/>
            <person name="Puig M."/>
            <person name="Quesneville H."/>
            <person name="Ram K.R."/>
            <person name="Rand D."/>
            <person name="Rasmussen M.D."/>
            <person name="Reed L.K."/>
            <person name="Reenan R."/>
            <person name="Reily A."/>
            <person name="Remington K.A."/>
            <person name="Rieger T.T."/>
            <person name="Ritchie M.G."/>
            <person name="Robin C."/>
            <person name="Rogers Y.H."/>
            <person name="Rohde C."/>
            <person name="Rozas J."/>
            <person name="Rubenfield M.J."/>
            <person name="Ruiz A."/>
            <person name="Russo S."/>
            <person name="Salzberg S.L."/>
            <person name="Sanchez-Gracia A."/>
            <person name="Saranga D.J."/>
            <person name="Sato H."/>
            <person name="Schaeffer S.W."/>
            <person name="Schatz M.C."/>
            <person name="Schlenke T."/>
            <person name="Schwartz R."/>
            <person name="Segarra C."/>
            <person name="Singh R.S."/>
            <person name="Sirot L."/>
            <person name="Sirota M."/>
            <person name="Sisneros N.B."/>
            <person name="Smith C.D."/>
            <person name="Smith T.F."/>
            <person name="Spieth J."/>
            <person name="Stage D.E."/>
            <person name="Stark A."/>
            <person name="Stephan W."/>
            <person name="Strausberg R.L."/>
            <person name="Strempel S."/>
            <person name="Sturgill D."/>
            <person name="Sutton G."/>
            <person name="Sutton G.G."/>
            <person name="Tao W."/>
            <person name="Teichmann S."/>
            <person name="Tobari Y.N."/>
            <person name="Tomimura Y."/>
            <person name="Tsolas J.M."/>
            <person name="Valente V.L."/>
            <person name="Venter E."/>
            <person name="Venter J.C."/>
            <person name="Vicario S."/>
            <person name="Vieira F.G."/>
            <person name="Vilella A.J."/>
            <person name="Villasante A."/>
            <person name="Walenz B."/>
            <person name="Wang J."/>
            <person name="Wasserman M."/>
            <person name="Watts T."/>
            <person name="Wilson D."/>
            <person name="Wilson R.K."/>
            <person name="Wing R.A."/>
            <person name="Wolfner M.F."/>
            <person name="Wong A."/>
            <person name="Wong G.K."/>
            <person name="Wu C.I."/>
            <person name="Wu G."/>
            <person name="Yamamoto D."/>
            <person name="Yang H.P."/>
            <person name="Yang S.P."/>
            <person name="Yorke J.A."/>
            <person name="Yoshida K."/>
            <person name="Zdobnov E."/>
            <person name="Zhang P."/>
            <person name="Zhang Y."/>
            <person name="Zimin A.V."/>
            <person name="Baldwin J."/>
            <person name="Abdouelleil A."/>
            <person name="Abdulkadir J."/>
            <person name="Abebe A."/>
            <person name="Abera B."/>
            <person name="Abreu J."/>
            <person name="Acer S.C."/>
            <person name="Aftuck L."/>
            <person name="Alexander A."/>
            <person name="An P."/>
            <person name="Anderson E."/>
            <person name="Anderson S."/>
            <person name="Arachi H."/>
            <person name="Azer M."/>
            <person name="Bachantsang P."/>
            <person name="Barry A."/>
            <person name="Bayul T."/>
            <person name="Berlin A."/>
            <person name="Bessette D."/>
            <person name="Bloom T."/>
            <person name="Blye J."/>
            <person name="Boguslavskiy L."/>
            <person name="Bonnet C."/>
            <person name="Boukhgalter B."/>
            <person name="Bourzgui I."/>
            <person name="Brown A."/>
            <person name="Cahill P."/>
            <person name="Channer S."/>
            <person name="Cheshatsang Y."/>
            <person name="Chuda L."/>
            <person name="Citroen M."/>
            <person name="Collymore A."/>
            <person name="Cooke P."/>
            <person name="Costello M."/>
            <person name="D'Aco K."/>
            <person name="Daza R."/>
            <person name="De Haan G."/>
            <person name="DeGray S."/>
            <person name="DeMaso C."/>
            <person name="Dhargay N."/>
            <person name="Dooley K."/>
            <person name="Dooley E."/>
            <person name="Doricent M."/>
            <person name="Dorje P."/>
            <person name="Dorjee K."/>
            <person name="Dupes A."/>
            <person name="Elong R."/>
            <person name="Falk J."/>
            <person name="Farina A."/>
            <person name="Faro S."/>
            <person name="Ferguson D."/>
            <person name="Fisher S."/>
            <person name="Foley C.D."/>
            <person name="Franke A."/>
            <person name="Friedrich D."/>
            <person name="Gadbois L."/>
            <person name="Gearin G."/>
            <person name="Gearin C.R."/>
            <person name="Giannoukos G."/>
            <person name="Goode T."/>
            <person name="Graham J."/>
            <person name="Grandbois E."/>
            <person name="Grewal S."/>
            <person name="Gyaltsen K."/>
            <person name="Hafez N."/>
            <person name="Hagos B."/>
            <person name="Hall J."/>
            <person name="Henson C."/>
            <person name="Hollinger A."/>
            <person name="Honan T."/>
            <person name="Huard M.D."/>
            <person name="Hughes L."/>
            <person name="Hurhula B."/>
            <person name="Husby M.E."/>
            <person name="Kamat A."/>
            <person name="Kanga B."/>
            <person name="Kashin S."/>
            <person name="Khazanovich D."/>
            <person name="Kisner P."/>
            <person name="Lance K."/>
            <person name="Lara M."/>
            <person name="Lee W."/>
            <person name="Lennon N."/>
            <person name="Letendre F."/>
            <person name="LeVine R."/>
            <person name="Lipovsky A."/>
            <person name="Liu X."/>
            <person name="Liu J."/>
            <person name="Liu S."/>
            <person name="Lokyitsang T."/>
            <person name="Lokyitsang Y."/>
            <person name="Lubonja R."/>
            <person name="Lui A."/>
            <person name="MacDonald P."/>
            <person name="Magnisalis V."/>
            <person name="Maru K."/>
            <person name="Matthews C."/>
            <person name="McCusker W."/>
            <person name="McDonough S."/>
            <person name="Mehta T."/>
            <person name="Meldrim J."/>
            <person name="Meneus L."/>
            <person name="Mihai O."/>
            <person name="Mihalev A."/>
            <person name="Mihova T."/>
            <person name="Mittelman R."/>
            <person name="Mlenga V."/>
            <person name="Montmayeur A."/>
            <person name="Mulrain L."/>
            <person name="Navidi A."/>
            <person name="Naylor J."/>
            <person name="Negash T."/>
            <person name="Nguyen T."/>
            <person name="Nguyen N."/>
            <person name="Nicol R."/>
            <person name="Norbu C."/>
            <person name="Norbu N."/>
            <person name="Novod N."/>
            <person name="O'Neill B."/>
            <person name="Osman S."/>
            <person name="Markiewicz E."/>
            <person name="Oyono O.L."/>
            <person name="Patti C."/>
            <person name="Phunkhang P."/>
            <person name="Pierre F."/>
            <person name="Priest M."/>
            <person name="Raghuraman S."/>
            <person name="Rege F."/>
            <person name="Reyes R."/>
            <person name="Rise C."/>
            <person name="Rogov P."/>
            <person name="Ross K."/>
            <person name="Ryan E."/>
            <person name="Settipalli S."/>
            <person name="Shea T."/>
            <person name="Sherpa N."/>
            <person name="Shi L."/>
            <person name="Shih D."/>
            <person name="Sparrow T."/>
            <person name="Spaulding J."/>
            <person name="Stalker J."/>
            <person name="Stange-Thomann N."/>
            <person name="Stavropoulos S."/>
            <person name="Stone C."/>
            <person name="Strader C."/>
            <person name="Tesfaye S."/>
            <person name="Thomson T."/>
            <person name="Thoulutsang Y."/>
            <person name="Thoulutsang D."/>
            <person name="Topham K."/>
            <person name="Topping I."/>
            <person name="Tsamla T."/>
            <person name="Vassiliev H."/>
            <person name="Vo A."/>
            <person name="Wangchuk T."/>
            <person name="Wangdi T."/>
            <person name="Weiand M."/>
            <person name="Wilkinson J."/>
            <person name="Wilson A."/>
            <person name="Yadav S."/>
            <person name="Young G."/>
            <person name="Yu Q."/>
            <person name="Zembek L."/>
            <person name="Zhong D."/>
            <person name="Zimmer A."/>
            <person name="Zwirko Z."/>
            <person name="Jaffe D.B."/>
            <person name="Alvarez P."/>
            <person name="Brockman W."/>
            <person name="Butler J."/>
            <person name="Chin C."/>
            <person name="Gnerre S."/>
            <person name="Grabherr M."/>
            <person name="Kleber M."/>
            <person name="Mauceli E."/>
            <person name="MacCallum I."/>
        </authorList>
    </citation>
    <scope>NUCLEOTIDE SEQUENCE [LARGE SCALE GENOMIC DNA]</scope>
    <source>
        <strain evidence="3">Tucson 15010-1051.87</strain>
    </source>
</reference>
<keyword evidence="3" id="KW-1185">Reference proteome</keyword>